<evidence type="ECO:0000256" key="1">
    <source>
        <dbReference type="ARBA" id="ARBA00013278"/>
    </source>
</evidence>
<dbReference type="SUPFAM" id="SSF48403">
    <property type="entry name" value="Ankyrin repeat"/>
    <property type="match status" value="1"/>
</dbReference>
<dbReference type="PROSITE" id="PS51635">
    <property type="entry name" value="PNPLA"/>
    <property type="match status" value="1"/>
</dbReference>
<name>A0A158R9K7_TAEAS</name>
<feature type="domain" description="PNPLA" evidence="10">
    <location>
        <begin position="912"/>
        <end position="1188"/>
    </location>
</feature>
<dbReference type="WBParaSite" id="TASK_0000741301-mRNA-1">
    <property type="protein sequence ID" value="TASK_0000741301-mRNA-1"/>
    <property type="gene ID" value="TASK_0000741301"/>
</dbReference>
<evidence type="ECO:0000256" key="3">
    <source>
        <dbReference type="ARBA" id="ARBA00022801"/>
    </source>
</evidence>
<protein>
    <recommendedName>
        <fullName evidence="1">phospholipase A2</fullName>
        <ecNumber evidence="1">3.1.1.4</ecNumber>
    </recommendedName>
</protein>
<feature type="repeat" description="ANK" evidence="7">
    <location>
        <begin position="202"/>
        <end position="235"/>
    </location>
</feature>
<proteinExistence type="predicted"/>
<dbReference type="PROSITE" id="PS50088">
    <property type="entry name" value="ANK_REPEAT"/>
    <property type="match status" value="4"/>
</dbReference>
<feature type="repeat" description="ANK" evidence="7">
    <location>
        <begin position="451"/>
        <end position="484"/>
    </location>
</feature>
<feature type="short sequence motif" description="DGA/G" evidence="8">
    <location>
        <begin position="1175"/>
        <end position="1177"/>
    </location>
</feature>
<feature type="region of interest" description="Disordered" evidence="9">
    <location>
        <begin position="813"/>
        <end position="833"/>
    </location>
</feature>
<dbReference type="InterPro" id="IPR036770">
    <property type="entry name" value="Ankyrin_rpt-contain_sf"/>
</dbReference>
<dbReference type="SUPFAM" id="SSF52151">
    <property type="entry name" value="FabD/lysophospholipase-like"/>
    <property type="match status" value="1"/>
</dbReference>
<keyword evidence="2" id="KW-0677">Repeat</keyword>
<dbReference type="Proteomes" id="UP000282613">
    <property type="component" value="Unassembled WGS sequence"/>
</dbReference>
<dbReference type="PROSITE" id="PS50297">
    <property type="entry name" value="ANK_REP_REGION"/>
    <property type="match status" value="2"/>
</dbReference>
<evidence type="ECO:0000256" key="6">
    <source>
        <dbReference type="ARBA" id="ARBA00023422"/>
    </source>
</evidence>
<dbReference type="InterPro" id="IPR047148">
    <property type="entry name" value="PLPL9"/>
</dbReference>
<sequence length="1352" mass="150778">MESNVDVSRLAGGWTPETSVLDTEAFFFKSCTLSSEIMSRLGAYVTNIVKTALYTIHPNKVEEYPYEQYVAEYYVCEHVLELYNSFIFYKIANYYDMVYIPPAASSDTLSRERRVFSLFRFQGDVTDGIATFKHFAEVVHEMSKICDIYKVKVDKVWLEKVTTMCRRHPKWTFAHITAYLNFPEALSHENVAKWINTPDKDTGETPLHVALKAGGIETVEKILALKQTRLDICDAAGRTVLHVAVEENSLELLKATYCPIYPVIPPTISTFFDIYACVDILLDIEPSISDENPSVIQPFPVCQLTGFRNSNRIDINAMNALGETCLYLAVRDASEVIVETLLRAGANPRVGTTDYLPIHVAVEKDRPRCVNLLCNYYPDVINLQSRDKKLSALHVAKKKQMFDHLLELGADPNLRTTEGRTVLHQAVYEQDLDTVMQLLIHEAEVNVKDNRGICPLHLAAARCQDVHIVYALIAFEADPNITDAEGLSPRHWLCQHESNVDTILYALDVVQAQRCPPGRANCTSGCISPEAISRRSQQMDCVHQQESTCSRSSSYSYLTQLLQDMPFAALRTNTDPTDNLFNGTPPDPVLNNTNLTQDLTGPVDYDESIGFRSFTSFLPLKTCRDSKANSAIYVDNDLFIYLSGGNHISLSSASSSSSSKSSSPRKRSSECRPVRGFRSTSAMQTVAEVPPDAEANPPRVESMQAEVMERDGASPTAPIQSTQSWFRRTIVARFISAALPGLDSLFADEPMRQEGGEMVSLAGKEHVLVDEMDVDIKEDEKQELAMASVEPLTTGFATASALETIRLQEPHQHHFENHNQQEQEQQEQGSHNHHHLWSRAIRGCLGRPGVPCCLERNARCFSAEHGSDGSIDSSLPSITSTMCQPTTEDKASASIQRDAEGFRASRRGYRVLCLDGGGIRGLVLCQILRAIEKAAGRPIRDLYDWVIGTSTGAMLALNIVQGKCVRYNRCLYFRLKEKIFVGNRPYPTEGLESLLREEFGEGSVMSDITDVRVSVTALRGDHFPPRLHIFRNYPAPYERMERLVSELLEARSPRVAASTSSTTSTDGSTPTRMTDNPMTTDVPYKHLLNTFLRDLFGETIHEVGHGGEDESDLQESIVSLLSSFSRRYMYSSKGVEQPVPISEQVGWRWNTPIWRAARASGAAPSYFRACGPFLDGGLIANNPTLDLLTEAQELNIVRRLRREPTIPIASVTSLGTGRVPLREVQQLDVFRPQNMSEAYRVALGVTELSRMLVEMATMSEGRIVERSRAWCSSLGVPFFRFSPLLSENVALDTKDTRPILQMLWETEAYLCNCRDRILRLADSLLLALDSPPASVKTTAAIATTAISPSIQS</sequence>
<accession>A0A158R9K7</accession>
<dbReference type="GO" id="GO:0016042">
    <property type="term" value="P:lipid catabolic process"/>
    <property type="evidence" value="ECO:0007669"/>
    <property type="project" value="UniProtKB-UniRule"/>
</dbReference>
<evidence type="ECO:0000256" key="8">
    <source>
        <dbReference type="PROSITE-ProRule" id="PRU01161"/>
    </source>
</evidence>
<feature type="compositionally biased region" description="Low complexity" evidence="9">
    <location>
        <begin position="1058"/>
        <end position="1074"/>
    </location>
</feature>
<feature type="compositionally biased region" description="Low complexity" evidence="9">
    <location>
        <begin position="651"/>
        <end position="662"/>
    </location>
</feature>
<gene>
    <name evidence="11" type="ORF">TASK_LOCUS7414</name>
</gene>
<evidence type="ECO:0000256" key="7">
    <source>
        <dbReference type="PROSITE-ProRule" id="PRU00023"/>
    </source>
</evidence>
<reference evidence="11 12" key="2">
    <citation type="submission" date="2018-11" db="EMBL/GenBank/DDBJ databases">
        <authorList>
            <consortium name="Pathogen Informatics"/>
        </authorList>
    </citation>
    <scope>NUCLEOTIDE SEQUENCE [LARGE SCALE GENOMIC DNA]</scope>
</reference>
<evidence type="ECO:0000313" key="12">
    <source>
        <dbReference type="Proteomes" id="UP000282613"/>
    </source>
</evidence>
<dbReference type="PANTHER" id="PTHR24139:SF34">
    <property type="entry name" value="85_88 KDA CALCIUM-INDEPENDENT PHOSPHOLIPASE A2"/>
    <property type="match status" value="1"/>
</dbReference>
<evidence type="ECO:0000256" key="9">
    <source>
        <dbReference type="SAM" id="MobiDB-lite"/>
    </source>
</evidence>
<feature type="region of interest" description="Disordered" evidence="9">
    <location>
        <begin position="651"/>
        <end position="698"/>
    </location>
</feature>
<evidence type="ECO:0000313" key="11">
    <source>
        <dbReference type="EMBL" id="VDK38333.1"/>
    </source>
</evidence>
<dbReference type="EMBL" id="UYRS01018614">
    <property type="protein sequence ID" value="VDK38333.1"/>
    <property type="molecule type" value="Genomic_DNA"/>
</dbReference>
<keyword evidence="5 8" id="KW-0443">Lipid metabolism</keyword>
<keyword evidence="4 7" id="KW-0040">ANK repeat</keyword>
<feature type="short sequence motif" description="GXSXG" evidence="8">
    <location>
        <begin position="948"/>
        <end position="952"/>
    </location>
</feature>
<keyword evidence="12" id="KW-1185">Reference proteome</keyword>
<dbReference type="SMART" id="SM00248">
    <property type="entry name" value="ANK"/>
    <property type="match status" value="7"/>
</dbReference>
<comment type="catalytic activity">
    <reaction evidence="6">
        <text>a 1,2-diacyl-sn-glycero-3-phosphocholine + H2O = a 1-acyl-sn-glycero-3-phosphocholine + a fatty acid + H(+)</text>
        <dbReference type="Rhea" id="RHEA:15801"/>
        <dbReference type="ChEBI" id="CHEBI:15377"/>
        <dbReference type="ChEBI" id="CHEBI:15378"/>
        <dbReference type="ChEBI" id="CHEBI:28868"/>
        <dbReference type="ChEBI" id="CHEBI:57643"/>
        <dbReference type="ChEBI" id="CHEBI:58168"/>
        <dbReference type="EC" id="3.1.1.4"/>
    </reaction>
    <physiologicalReaction direction="left-to-right" evidence="6">
        <dbReference type="Rhea" id="RHEA:15802"/>
    </physiologicalReaction>
</comment>
<evidence type="ECO:0000256" key="2">
    <source>
        <dbReference type="ARBA" id="ARBA00022737"/>
    </source>
</evidence>
<dbReference type="EC" id="3.1.1.4" evidence="1"/>
<dbReference type="GO" id="GO:0005739">
    <property type="term" value="C:mitochondrion"/>
    <property type="evidence" value="ECO:0007669"/>
    <property type="project" value="TreeGrafter"/>
</dbReference>
<feature type="short sequence motif" description="GXGXXG" evidence="8">
    <location>
        <begin position="916"/>
        <end position="921"/>
    </location>
</feature>
<feature type="region of interest" description="Disordered" evidence="9">
    <location>
        <begin position="1054"/>
        <end position="1079"/>
    </location>
</feature>
<dbReference type="Pfam" id="PF00023">
    <property type="entry name" value="Ank"/>
    <property type="match status" value="1"/>
</dbReference>
<feature type="repeat" description="ANK" evidence="7">
    <location>
        <begin position="418"/>
        <end position="450"/>
    </location>
</feature>
<dbReference type="GO" id="GO:2000304">
    <property type="term" value="P:positive regulation of ceramide biosynthetic process"/>
    <property type="evidence" value="ECO:0007669"/>
    <property type="project" value="TreeGrafter"/>
</dbReference>
<dbReference type="Gene3D" id="3.40.1090.10">
    <property type="entry name" value="Cytosolic phospholipase A2 catalytic domain"/>
    <property type="match status" value="2"/>
</dbReference>
<evidence type="ECO:0000313" key="13">
    <source>
        <dbReference type="WBParaSite" id="TASK_0000741301-mRNA-1"/>
    </source>
</evidence>
<dbReference type="OrthoDB" id="10021675at2759"/>
<dbReference type="InterPro" id="IPR016035">
    <property type="entry name" value="Acyl_Trfase/lysoPLipase"/>
</dbReference>
<dbReference type="InterPro" id="IPR002110">
    <property type="entry name" value="Ankyrin_rpt"/>
</dbReference>
<feature type="active site" description="Nucleophile" evidence="8">
    <location>
        <position position="950"/>
    </location>
</feature>
<dbReference type="PANTHER" id="PTHR24139">
    <property type="entry name" value="CALCIUM-INDEPENDENT PHOSPHOLIPASE A2"/>
    <property type="match status" value="1"/>
</dbReference>
<evidence type="ECO:0000259" key="10">
    <source>
        <dbReference type="PROSITE" id="PS51635"/>
    </source>
</evidence>
<keyword evidence="8" id="KW-0442">Lipid degradation</keyword>
<reference evidence="13" key="1">
    <citation type="submission" date="2016-04" db="UniProtKB">
        <authorList>
            <consortium name="WormBaseParasite"/>
        </authorList>
    </citation>
    <scope>IDENTIFICATION</scope>
</reference>
<keyword evidence="3 8" id="KW-0378">Hydrolase</keyword>
<dbReference type="Gene3D" id="1.25.40.20">
    <property type="entry name" value="Ankyrin repeat-containing domain"/>
    <property type="match status" value="3"/>
</dbReference>
<dbReference type="GO" id="GO:0052816">
    <property type="term" value="F:long-chain fatty acyl-CoA hydrolase activity"/>
    <property type="evidence" value="ECO:0007669"/>
    <property type="project" value="TreeGrafter"/>
</dbReference>
<dbReference type="GO" id="GO:0047499">
    <property type="term" value="F:calcium-independent phospholipase A2 activity"/>
    <property type="evidence" value="ECO:0007669"/>
    <property type="project" value="InterPro"/>
</dbReference>
<dbReference type="Pfam" id="PF01734">
    <property type="entry name" value="Patatin"/>
    <property type="match status" value="1"/>
</dbReference>
<organism evidence="13">
    <name type="scientific">Taenia asiatica</name>
    <name type="common">Asian tapeworm</name>
    <dbReference type="NCBI Taxonomy" id="60517"/>
    <lineage>
        <taxon>Eukaryota</taxon>
        <taxon>Metazoa</taxon>
        <taxon>Spiralia</taxon>
        <taxon>Lophotrochozoa</taxon>
        <taxon>Platyhelminthes</taxon>
        <taxon>Cestoda</taxon>
        <taxon>Eucestoda</taxon>
        <taxon>Cyclophyllidea</taxon>
        <taxon>Taeniidae</taxon>
        <taxon>Taenia</taxon>
    </lineage>
</organism>
<evidence type="ECO:0000256" key="4">
    <source>
        <dbReference type="ARBA" id="ARBA00023043"/>
    </source>
</evidence>
<dbReference type="Pfam" id="PF12796">
    <property type="entry name" value="Ank_2"/>
    <property type="match status" value="2"/>
</dbReference>
<dbReference type="STRING" id="60517.A0A158R9K7"/>
<evidence type="ECO:0000256" key="5">
    <source>
        <dbReference type="ARBA" id="ARBA00023098"/>
    </source>
</evidence>
<feature type="active site" description="Proton acceptor" evidence="8">
    <location>
        <position position="1175"/>
    </location>
</feature>
<feature type="repeat" description="ANK" evidence="7">
    <location>
        <begin position="321"/>
        <end position="353"/>
    </location>
</feature>
<dbReference type="InterPro" id="IPR002641">
    <property type="entry name" value="PNPLA_dom"/>
</dbReference>